<evidence type="ECO:0000256" key="4">
    <source>
        <dbReference type="ARBA" id="ARBA00022525"/>
    </source>
</evidence>
<keyword evidence="3" id="KW-0134">Cell wall</keyword>
<reference evidence="9" key="3">
    <citation type="journal article" date="2017" name="Nature">
        <title>Genome sequence of the progenitor of the wheat D genome Aegilops tauschii.</title>
        <authorList>
            <person name="Luo M.C."/>
            <person name="Gu Y.Q."/>
            <person name="Puiu D."/>
            <person name="Wang H."/>
            <person name="Twardziok S.O."/>
            <person name="Deal K.R."/>
            <person name="Huo N."/>
            <person name="Zhu T."/>
            <person name="Wang L."/>
            <person name="Wang Y."/>
            <person name="McGuire P.E."/>
            <person name="Liu S."/>
            <person name="Long H."/>
            <person name="Ramasamy R.K."/>
            <person name="Rodriguez J.C."/>
            <person name="Van S.L."/>
            <person name="Yuan L."/>
            <person name="Wang Z."/>
            <person name="Xia Z."/>
            <person name="Xiao L."/>
            <person name="Anderson O.D."/>
            <person name="Ouyang S."/>
            <person name="Liang Y."/>
            <person name="Zimin A.V."/>
            <person name="Pertea G."/>
            <person name="Qi P."/>
            <person name="Bennetzen J.L."/>
            <person name="Dai X."/>
            <person name="Dawson M.W."/>
            <person name="Muller H.G."/>
            <person name="Kugler K."/>
            <person name="Rivarola-Duarte L."/>
            <person name="Spannagl M."/>
            <person name="Mayer K.F.X."/>
            <person name="Lu F.H."/>
            <person name="Bevan M.W."/>
            <person name="Leroy P."/>
            <person name="Li P."/>
            <person name="You F.M."/>
            <person name="Sun Q."/>
            <person name="Liu Z."/>
            <person name="Lyons E."/>
            <person name="Wicker T."/>
            <person name="Salzberg S.L."/>
            <person name="Devos K.M."/>
            <person name="Dvorak J."/>
        </authorList>
    </citation>
    <scope>NUCLEOTIDE SEQUENCE [LARGE SCALE GENOMIC DNA]</scope>
    <source>
        <strain evidence="9">cv. AL8/78</strain>
    </source>
</reference>
<organism evidence="9 10">
    <name type="scientific">Aegilops tauschii subsp. strangulata</name>
    <name type="common">Goatgrass</name>
    <dbReference type="NCBI Taxonomy" id="200361"/>
    <lineage>
        <taxon>Eukaryota</taxon>
        <taxon>Viridiplantae</taxon>
        <taxon>Streptophyta</taxon>
        <taxon>Embryophyta</taxon>
        <taxon>Tracheophyta</taxon>
        <taxon>Spermatophyta</taxon>
        <taxon>Magnoliopsida</taxon>
        <taxon>Liliopsida</taxon>
        <taxon>Poales</taxon>
        <taxon>Poaceae</taxon>
        <taxon>BOP clade</taxon>
        <taxon>Pooideae</taxon>
        <taxon>Triticodae</taxon>
        <taxon>Triticeae</taxon>
        <taxon>Triticinae</taxon>
        <taxon>Aegilops</taxon>
    </lineage>
</organism>
<keyword evidence="6 8" id="KW-0326">Glycosidase</keyword>
<keyword evidence="5 8" id="KW-0378">Hydrolase</keyword>
<name>A0A453CMS7_AEGTS</name>
<sequence length="84" mass="8600">MDAWTAACGARGSSASLLVPAGKSFLVGPARFSGPCTSTRITVQVMGTITAPPPGAWSGQNYWMMFYQVQGLTVTGGSTGLLDG</sequence>
<reference evidence="9" key="4">
    <citation type="submission" date="2019-03" db="UniProtKB">
        <authorList>
            <consortium name="EnsemblPlants"/>
        </authorList>
    </citation>
    <scope>IDENTIFICATION</scope>
</reference>
<dbReference type="EnsemblPlants" id="AET2Gv20900200.11">
    <property type="protein sequence ID" value="AET2Gv20900200.11"/>
    <property type="gene ID" value="AET2Gv20900200"/>
</dbReference>
<dbReference type="InterPro" id="IPR011050">
    <property type="entry name" value="Pectin_lyase_fold/virulence"/>
</dbReference>
<dbReference type="PANTHER" id="PTHR31375">
    <property type="match status" value="1"/>
</dbReference>
<evidence type="ECO:0000256" key="7">
    <source>
        <dbReference type="ARBA" id="ARBA00023316"/>
    </source>
</evidence>
<reference evidence="10" key="2">
    <citation type="journal article" date="2017" name="Nat. Plants">
        <title>The Aegilops tauschii genome reveals multiple impacts of transposons.</title>
        <authorList>
            <person name="Zhao G."/>
            <person name="Zou C."/>
            <person name="Li K."/>
            <person name="Wang K."/>
            <person name="Li T."/>
            <person name="Gao L."/>
            <person name="Zhang X."/>
            <person name="Wang H."/>
            <person name="Yang Z."/>
            <person name="Liu X."/>
            <person name="Jiang W."/>
            <person name="Mao L."/>
            <person name="Kong X."/>
            <person name="Jiao Y."/>
            <person name="Jia J."/>
        </authorList>
    </citation>
    <scope>NUCLEOTIDE SEQUENCE [LARGE SCALE GENOMIC DNA]</scope>
    <source>
        <strain evidence="10">cv. AL8/78</strain>
    </source>
</reference>
<dbReference type="GO" id="GO:0005975">
    <property type="term" value="P:carbohydrate metabolic process"/>
    <property type="evidence" value="ECO:0007669"/>
    <property type="project" value="InterPro"/>
</dbReference>
<comment type="subcellular location">
    <subcellularLocation>
        <location evidence="1">Secreted</location>
        <location evidence="1">Cell wall</location>
    </subcellularLocation>
</comment>
<dbReference type="Gene3D" id="2.160.20.10">
    <property type="entry name" value="Single-stranded right-handed beta-helix, Pectin lyase-like"/>
    <property type="match status" value="1"/>
</dbReference>
<keyword evidence="10" id="KW-1185">Reference proteome</keyword>
<proteinExistence type="inferred from homology"/>
<evidence type="ECO:0000256" key="8">
    <source>
        <dbReference type="RuleBase" id="RU361169"/>
    </source>
</evidence>
<evidence type="ECO:0000256" key="2">
    <source>
        <dbReference type="ARBA" id="ARBA00008834"/>
    </source>
</evidence>
<evidence type="ECO:0000256" key="3">
    <source>
        <dbReference type="ARBA" id="ARBA00022512"/>
    </source>
</evidence>
<evidence type="ECO:0000256" key="6">
    <source>
        <dbReference type="ARBA" id="ARBA00023295"/>
    </source>
</evidence>
<dbReference type="GO" id="GO:0071555">
    <property type="term" value="P:cell wall organization"/>
    <property type="evidence" value="ECO:0007669"/>
    <property type="project" value="UniProtKB-KW"/>
</dbReference>
<accession>A0A453CMS7</accession>
<keyword evidence="4" id="KW-0964">Secreted</keyword>
<evidence type="ECO:0000313" key="10">
    <source>
        <dbReference type="Proteomes" id="UP000015105"/>
    </source>
</evidence>
<evidence type="ECO:0000256" key="1">
    <source>
        <dbReference type="ARBA" id="ARBA00004191"/>
    </source>
</evidence>
<reference evidence="9" key="5">
    <citation type="journal article" date="2021" name="G3 (Bethesda)">
        <title>Aegilops tauschii genome assembly Aet v5.0 features greater sequence contiguity and improved annotation.</title>
        <authorList>
            <person name="Wang L."/>
            <person name="Zhu T."/>
            <person name="Rodriguez J.C."/>
            <person name="Deal K.R."/>
            <person name="Dubcovsky J."/>
            <person name="McGuire P.E."/>
            <person name="Lux T."/>
            <person name="Spannagl M."/>
            <person name="Mayer K.F.X."/>
            <person name="Baldrich P."/>
            <person name="Meyers B.C."/>
            <person name="Huo N."/>
            <person name="Gu Y.Q."/>
            <person name="Zhou H."/>
            <person name="Devos K.M."/>
            <person name="Bennetzen J.L."/>
            <person name="Unver T."/>
            <person name="Budak H."/>
            <person name="Gulick P.J."/>
            <person name="Galiba G."/>
            <person name="Kalapos B."/>
            <person name="Nelson D.R."/>
            <person name="Li P."/>
            <person name="You F.M."/>
            <person name="Luo M.C."/>
            <person name="Dvorak J."/>
        </authorList>
    </citation>
    <scope>NUCLEOTIDE SEQUENCE [LARGE SCALE GENOMIC DNA]</scope>
    <source>
        <strain evidence="9">cv. AL8/78</strain>
    </source>
</reference>
<dbReference type="InterPro" id="IPR012334">
    <property type="entry name" value="Pectin_lyas_fold"/>
</dbReference>
<dbReference type="AlphaFoldDB" id="A0A453CMS7"/>
<dbReference type="SUPFAM" id="SSF51126">
    <property type="entry name" value="Pectin lyase-like"/>
    <property type="match status" value="1"/>
</dbReference>
<dbReference type="Proteomes" id="UP000015105">
    <property type="component" value="Chromosome 2D"/>
</dbReference>
<keyword evidence="7" id="KW-0961">Cell wall biogenesis/degradation</keyword>
<evidence type="ECO:0000256" key="5">
    <source>
        <dbReference type="ARBA" id="ARBA00022801"/>
    </source>
</evidence>
<comment type="similarity">
    <text evidence="2 8">Belongs to the glycosyl hydrolase 28 family.</text>
</comment>
<dbReference type="GO" id="GO:0004650">
    <property type="term" value="F:polygalacturonase activity"/>
    <property type="evidence" value="ECO:0007669"/>
    <property type="project" value="InterPro"/>
</dbReference>
<dbReference type="Pfam" id="PF00295">
    <property type="entry name" value="Glyco_hydro_28"/>
    <property type="match status" value="1"/>
</dbReference>
<reference evidence="10" key="1">
    <citation type="journal article" date="2014" name="Science">
        <title>Ancient hybridizations among the ancestral genomes of bread wheat.</title>
        <authorList>
            <consortium name="International Wheat Genome Sequencing Consortium,"/>
            <person name="Marcussen T."/>
            <person name="Sandve S.R."/>
            <person name="Heier L."/>
            <person name="Spannagl M."/>
            <person name="Pfeifer M."/>
            <person name="Jakobsen K.S."/>
            <person name="Wulff B.B."/>
            <person name="Steuernagel B."/>
            <person name="Mayer K.F."/>
            <person name="Olsen O.A."/>
        </authorList>
    </citation>
    <scope>NUCLEOTIDE SEQUENCE [LARGE SCALE GENOMIC DNA]</scope>
    <source>
        <strain evidence="10">cv. AL8/78</strain>
    </source>
</reference>
<protein>
    <submittedName>
        <fullName evidence="9">Uncharacterized protein</fullName>
    </submittedName>
</protein>
<evidence type="ECO:0000313" key="9">
    <source>
        <dbReference type="EnsemblPlants" id="AET2Gv20900200.11"/>
    </source>
</evidence>
<dbReference type="InterPro" id="IPR000743">
    <property type="entry name" value="Glyco_hydro_28"/>
</dbReference>
<dbReference type="Gramene" id="AET2Gv20900200.11">
    <property type="protein sequence ID" value="AET2Gv20900200.11"/>
    <property type="gene ID" value="AET2Gv20900200"/>
</dbReference>